<dbReference type="SUPFAM" id="SSF53335">
    <property type="entry name" value="S-adenosyl-L-methionine-dependent methyltransferases"/>
    <property type="match status" value="1"/>
</dbReference>
<dbReference type="GO" id="GO:0032259">
    <property type="term" value="P:methylation"/>
    <property type="evidence" value="ECO:0007669"/>
    <property type="project" value="UniProtKB-KW"/>
</dbReference>
<dbReference type="InterPro" id="IPR029063">
    <property type="entry name" value="SAM-dependent_MTases_sf"/>
</dbReference>
<name>A0ABU6FZL7_9BACL</name>
<evidence type="ECO:0000313" key="7">
    <source>
        <dbReference type="Proteomes" id="UP001338137"/>
    </source>
</evidence>
<accession>A0ABU6FZL7</accession>
<keyword evidence="3" id="KW-0808">Transferase</keyword>
<gene>
    <name evidence="6" type="ORF">P4I72_09440</name>
</gene>
<dbReference type="InterPro" id="IPR002052">
    <property type="entry name" value="DNA_methylase_N6_adenine_CS"/>
</dbReference>
<evidence type="ECO:0000259" key="5">
    <source>
        <dbReference type="Pfam" id="PF01555"/>
    </source>
</evidence>
<feature type="domain" description="DNA methylase N-4/N-6" evidence="5">
    <location>
        <begin position="105"/>
        <end position="447"/>
    </location>
</feature>
<reference evidence="6 7" key="1">
    <citation type="submission" date="2023-03" db="EMBL/GenBank/DDBJ databases">
        <title>Bacillus Genome Sequencing.</title>
        <authorList>
            <person name="Dunlap C."/>
        </authorList>
    </citation>
    <scope>NUCLEOTIDE SEQUENCE [LARGE SCALE GENOMIC DNA]</scope>
    <source>
        <strain evidence="6 7">BD-533</strain>
    </source>
</reference>
<evidence type="ECO:0000256" key="4">
    <source>
        <dbReference type="ARBA" id="ARBA00022747"/>
    </source>
</evidence>
<dbReference type="PROSITE" id="PS00092">
    <property type="entry name" value="N6_MTASE"/>
    <property type="match status" value="1"/>
</dbReference>
<comment type="caution">
    <text evidence="6">The sequence shown here is derived from an EMBL/GenBank/DDBJ whole genome shotgun (WGS) entry which is preliminary data.</text>
</comment>
<dbReference type="GO" id="GO:0008168">
    <property type="term" value="F:methyltransferase activity"/>
    <property type="evidence" value="ECO:0007669"/>
    <property type="project" value="UniProtKB-KW"/>
</dbReference>
<dbReference type="Pfam" id="PF01555">
    <property type="entry name" value="N6_N4_Mtase"/>
    <property type="match status" value="1"/>
</dbReference>
<organism evidence="6 7">
    <name type="scientific">Paenibacillus alba</name>
    <dbReference type="NCBI Taxonomy" id="1197127"/>
    <lineage>
        <taxon>Bacteria</taxon>
        <taxon>Bacillati</taxon>
        <taxon>Bacillota</taxon>
        <taxon>Bacilli</taxon>
        <taxon>Bacillales</taxon>
        <taxon>Paenibacillaceae</taxon>
        <taxon>Paenibacillus</taxon>
    </lineage>
</organism>
<dbReference type="InterPro" id="IPR002941">
    <property type="entry name" value="DNA_methylase_N4/N6"/>
</dbReference>
<comment type="similarity">
    <text evidence="1">Belongs to the N(4)/N(6)-methyltransferase family.</text>
</comment>
<dbReference type="EMBL" id="JARLKY010000019">
    <property type="protein sequence ID" value="MEC0227345.1"/>
    <property type="molecule type" value="Genomic_DNA"/>
</dbReference>
<proteinExistence type="inferred from homology"/>
<evidence type="ECO:0000256" key="2">
    <source>
        <dbReference type="ARBA" id="ARBA00022603"/>
    </source>
</evidence>
<keyword evidence="7" id="KW-1185">Reference proteome</keyword>
<evidence type="ECO:0000313" key="6">
    <source>
        <dbReference type="EMBL" id="MEC0227345.1"/>
    </source>
</evidence>
<dbReference type="RefSeq" id="WP_326071685.1">
    <property type="nucleotide sequence ID" value="NZ_JARLKY010000019.1"/>
</dbReference>
<keyword evidence="4" id="KW-0680">Restriction system</keyword>
<evidence type="ECO:0000256" key="3">
    <source>
        <dbReference type="ARBA" id="ARBA00022679"/>
    </source>
</evidence>
<dbReference type="Gene3D" id="3.40.50.150">
    <property type="entry name" value="Vaccinia Virus protein VP39"/>
    <property type="match status" value="1"/>
</dbReference>
<keyword evidence="2 6" id="KW-0489">Methyltransferase</keyword>
<protein>
    <submittedName>
        <fullName evidence="6">DNA methyltransferase</fullName>
    </submittedName>
</protein>
<evidence type="ECO:0000256" key="1">
    <source>
        <dbReference type="ARBA" id="ARBA00006594"/>
    </source>
</evidence>
<dbReference type="Proteomes" id="UP001338137">
    <property type="component" value="Unassembled WGS sequence"/>
</dbReference>
<sequence length="673" mass="76900">MANITKERRDQMLAFLEELKHQHSDDASIRAFNEIENHLTEKKFGLVFEEHTEEVDEKLKEYIPIFCADDTKKICKDPSFPYNFIIEGDNLQALYLLEKTHRGRVDCIYIDPPYNTGARDWKYSNDYVDNNDAYRHSKWLSMMQTRLKLARRLLNPKDSVLMVTIDDNELCTLKLLLESLFPNCQMQIVNMVINPKGKARIGRLSQVDEYLIIVYMGDAKTIPEKTLVQGEEIRWPYLRRSDVESARGTSKGGIQQFYPIYVDDKTQKIIKIGSALTPEQPLTDAENIQGATTVFPIRDDGKHMNWGLTGGSLQYALKNGCVRVTKSRNPYQAYNFSYVTIPSIKKALDGTYLIAGESEDGTKIIALATGKESQKPTSWKKTAYDANAYGTKLIGKLLVEKRFSFPKSLYSVYDSLKIYLEDKKDAIVVDFFAGSGTTLHAVNLLNAEDGGSRHCVLVTNNEVSEDEANSLKEQGYKKGDDEWESLGIARYVTWPRSLCSIEGKNINGNDLSGNYGVEAETYILDEDSAVLSKKTGNVTKGNVYRKTKTQLYPALENIKMSDGFVANVKYFKCDWTPRRPEDYLLSNALSLHIREMIELQNAIEVDNVKNVILLNKTDFRNIILNPDIYEEIENIWINQNIILNSEEMKILRIKGYKYIPREFFGQELREAAE</sequence>